<evidence type="ECO:0000256" key="1">
    <source>
        <dbReference type="ARBA" id="ARBA00003416"/>
    </source>
</evidence>
<evidence type="ECO:0000313" key="7">
    <source>
        <dbReference type="EMBL" id="OGK73331.1"/>
    </source>
</evidence>
<dbReference type="PANTHER" id="PTHR30563">
    <property type="entry name" value="DNA RECOMBINATION PROTEIN RMUC"/>
    <property type="match status" value="1"/>
</dbReference>
<feature type="coiled-coil region" evidence="5">
    <location>
        <begin position="47"/>
        <end position="92"/>
    </location>
</feature>
<dbReference type="Proteomes" id="UP000177050">
    <property type="component" value="Unassembled WGS sequence"/>
</dbReference>
<evidence type="ECO:0000256" key="2">
    <source>
        <dbReference type="ARBA" id="ARBA00009840"/>
    </source>
</evidence>
<reference evidence="7 8" key="1">
    <citation type="journal article" date="2016" name="Nat. Commun.">
        <title>Thousands of microbial genomes shed light on interconnected biogeochemical processes in an aquifer system.</title>
        <authorList>
            <person name="Anantharaman K."/>
            <person name="Brown C.T."/>
            <person name="Hug L.A."/>
            <person name="Sharon I."/>
            <person name="Castelle C.J."/>
            <person name="Probst A.J."/>
            <person name="Thomas B.C."/>
            <person name="Singh A."/>
            <person name="Wilkins M.J."/>
            <person name="Karaoz U."/>
            <person name="Brodie E.L."/>
            <person name="Williams K.H."/>
            <person name="Hubbard S.S."/>
            <person name="Banfield J.F."/>
        </authorList>
    </citation>
    <scope>NUCLEOTIDE SEQUENCE [LARGE SCALE GENOMIC DNA]</scope>
</reference>
<name>A0A1F7KZT0_9BACT</name>
<comment type="function">
    <text evidence="1">Involved in DNA recombination.</text>
</comment>
<evidence type="ECO:0000256" key="4">
    <source>
        <dbReference type="ARBA" id="ARBA00023172"/>
    </source>
</evidence>
<dbReference type="Pfam" id="PF02646">
    <property type="entry name" value="RmuC"/>
    <property type="match status" value="1"/>
</dbReference>
<keyword evidence="4" id="KW-0233">DNA recombination</keyword>
<keyword evidence="6" id="KW-0812">Transmembrane</keyword>
<evidence type="ECO:0000256" key="6">
    <source>
        <dbReference type="SAM" id="Phobius"/>
    </source>
</evidence>
<accession>A0A1F7KZT0</accession>
<dbReference type="AlphaFoldDB" id="A0A1F7KZT0"/>
<proteinExistence type="inferred from homology"/>
<keyword evidence="3 5" id="KW-0175">Coiled coil</keyword>
<evidence type="ECO:0008006" key="9">
    <source>
        <dbReference type="Google" id="ProtNLM"/>
    </source>
</evidence>
<organism evidence="7 8">
    <name type="scientific">Candidatus Roizmanbacteria bacterium RIFOXYD1_FULL_38_12</name>
    <dbReference type="NCBI Taxonomy" id="1802093"/>
    <lineage>
        <taxon>Bacteria</taxon>
        <taxon>Candidatus Roizmaniibacteriota</taxon>
    </lineage>
</organism>
<evidence type="ECO:0000256" key="5">
    <source>
        <dbReference type="SAM" id="Coils"/>
    </source>
</evidence>
<dbReference type="EMBL" id="MGBR01000001">
    <property type="protein sequence ID" value="OGK73331.1"/>
    <property type="molecule type" value="Genomic_DNA"/>
</dbReference>
<feature type="transmembrane region" description="Helical" evidence="6">
    <location>
        <begin position="6"/>
        <end position="27"/>
    </location>
</feature>
<keyword evidence="6" id="KW-0472">Membrane</keyword>
<sequence>MLIIIAAIIIGTIVAVIVGIIVTNFILKSALPDFTKSSNEQVIMMAKEQLKSEKQDIKTDLDNKKEIIEELVKRIHEELKESDERLRNAEEKRIGSFGELKEAIKGQSKLTDQLRITTESLSKVLSSNQMRGQWGEKVAGDLLEMNGFVRGQNYEFNKEQDTGRRPDFTIFLPNKAKINVDAKFPYQNLKKMTETTDVSVKADLKKMFERDVREKIKQVTTRDYINPEDNTVDFVILFIPNEMVFSFIYESMSDVWVEAMRQKVILAGPFTFTAILRMVSQAYQNFKYQKNVQKIIGHIKMFVQEFDKYNEEFDKIGERIDSLTKQYNVVKTTRSNQLMKTAEKVKLEEGDKTIEQPLLD</sequence>
<evidence type="ECO:0000313" key="8">
    <source>
        <dbReference type="Proteomes" id="UP000177050"/>
    </source>
</evidence>
<comment type="caution">
    <text evidence="7">The sequence shown here is derived from an EMBL/GenBank/DDBJ whole genome shotgun (WGS) entry which is preliminary data.</text>
</comment>
<evidence type="ECO:0000256" key="3">
    <source>
        <dbReference type="ARBA" id="ARBA00023054"/>
    </source>
</evidence>
<gene>
    <name evidence="7" type="ORF">A3K52_00865</name>
</gene>
<comment type="similarity">
    <text evidence="2">Belongs to the RmuC family.</text>
</comment>
<dbReference type="InterPro" id="IPR003798">
    <property type="entry name" value="DNA_recombination_RmuC"/>
</dbReference>
<keyword evidence="6" id="KW-1133">Transmembrane helix</keyword>
<dbReference type="PANTHER" id="PTHR30563:SF0">
    <property type="entry name" value="DNA RECOMBINATION PROTEIN RMUC"/>
    <property type="match status" value="1"/>
</dbReference>
<dbReference type="GO" id="GO:0006310">
    <property type="term" value="P:DNA recombination"/>
    <property type="evidence" value="ECO:0007669"/>
    <property type="project" value="UniProtKB-KW"/>
</dbReference>
<protein>
    <recommendedName>
        <fullName evidence="9">Recombinase RmuC</fullName>
    </recommendedName>
</protein>